<dbReference type="AlphaFoldDB" id="A0A918NZF0"/>
<evidence type="ECO:0008006" key="4">
    <source>
        <dbReference type="Google" id="ProtNLM"/>
    </source>
</evidence>
<comment type="caution">
    <text evidence="2">The sequence shown here is derived from an EMBL/GenBank/DDBJ whole genome shotgun (WGS) entry which is preliminary data.</text>
</comment>
<keyword evidence="1" id="KW-0732">Signal</keyword>
<dbReference type="EMBL" id="BMVU01000063">
    <property type="protein sequence ID" value="GGY07645.1"/>
    <property type="molecule type" value="Genomic_DNA"/>
</dbReference>
<sequence length="144" mass="15475">MAKVAQRIGVAVGAAVVVVSMATPSSSAASYVDKTVRLCTGSSSCGYGLAIDYWYKKGSNSRGVEWVYASKDTKSNKAAYARWLYKKPGGSTHVGKGWRKAKDKGSFVETSWYAGNHKGPRFPKGTVICIHWKGSSKKACATLK</sequence>
<reference evidence="2" key="1">
    <citation type="journal article" date="2014" name="Int. J. Syst. Evol. Microbiol.">
        <title>Complete genome sequence of Corynebacterium casei LMG S-19264T (=DSM 44701T), isolated from a smear-ripened cheese.</title>
        <authorList>
            <consortium name="US DOE Joint Genome Institute (JGI-PGF)"/>
            <person name="Walter F."/>
            <person name="Albersmeier A."/>
            <person name="Kalinowski J."/>
            <person name="Ruckert C."/>
        </authorList>
    </citation>
    <scope>NUCLEOTIDE SEQUENCE</scope>
    <source>
        <strain evidence="2">JCM 4790</strain>
    </source>
</reference>
<evidence type="ECO:0000313" key="2">
    <source>
        <dbReference type="EMBL" id="GGY07645.1"/>
    </source>
</evidence>
<dbReference type="Proteomes" id="UP000619244">
    <property type="component" value="Unassembled WGS sequence"/>
</dbReference>
<feature type="signal peptide" evidence="1">
    <location>
        <begin position="1"/>
        <end position="28"/>
    </location>
</feature>
<proteinExistence type="predicted"/>
<protein>
    <recommendedName>
        <fullName evidence="4">Secreted protein</fullName>
    </recommendedName>
</protein>
<reference evidence="2" key="2">
    <citation type="submission" date="2020-09" db="EMBL/GenBank/DDBJ databases">
        <authorList>
            <person name="Sun Q."/>
            <person name="Ohkuma M."/>
        </authorList>
    </citation>
    <scope>NUCLEOTIDE SEQUENCE</scope>
    <source>
        <strain evidence="2">JCM 4790</strain>
    </source>
</reference>
<accession>A0A918NZF0</accession>
<name>A0A918NZF0_9ACTN</name>
<organism evidence="2 3">
    <name type="scientific">Streptomyces minutiscleroticus</name>
    <dbReference type="NCBI Taxonomy" id="68238"/>
    <lineage>
        <taxon>Bacteria</taxon>
        <taxon>Bacillati</taxon>
        <taxon>Actinomycetota</taxon>
        <taxon>Actinomycetes</taxon>
        <taxon>Kitasatosporales</taxon>
        <taxon>Streptomycetaceae</taxon>
        <taxon>Streptomyces</taxon>
    </lineage>
</organism>
<keyword evidence="3" id="KW-1185">Reference proteome</keyword>
<gene>
    <name evidence="2" type="ORF">GCM10010358_70990</name>
</gene>
<evidence type="ECO:0000313" key="3">
    <source>
        <dbReference type="Proteomes" id="UP000619244"/>
    </source>
</evidence>
<evidence type="ECO:0000256" key="1">
    <source>
        <dbReference type="SAM" id="SignalP"/>
    </source>
</evidence>
<feature type="chain" id="PRO_5037157508" description="Secreted protein" evidence="1">
    <location>
        <begin position="29"/>
        <end position="144"/>
    </location>
</feature>